<dbReference type="Proteomes" id="UP000503462">
    <property type="component" value="Chromosome 4"/>
</dbReference>
<dbReference type="OrthoDB" id="5415055at2759"/>
<evidence type="ECO:0000313" key="3">
    <source>
        <dbReference type="EMBL" id="QIX00890.1"/>
    </source>
</evidence>
<evidence type="ECO:0000256" key="1">
    <source>
        <dbReference type="SAM" id="MobiDB-lite"/>
    </source>
</evidence>
<dbReference type="AlphaFoldDB" id="A0A6H0Y2M7"/>
<dbReference type="EMBL" id="CP051142">
    <property type="protein sequence ID" value="QIX00890.1"/>
    <property type="molecule type" value="Genomic_DNA"/>
</dbReference>
<name>A0A6H0Y2M7_9PEZI</name>
<keyword evidence="2" id="KW-0812">Transmembrane</keyword>
<evidence type="ECO:0000256" key="2">
    <source>
        <dbReference type="SAM" id="Phobius"/>
    </source>
</evidence>
<proteinExistence type="predicted"/>
<reference evidence="3 4" key="1">
    <citation type="journal article" date="2016" name="Sci. Rep.">
        <title>Peltaster fructicola genome reveals evolution from an invasive phytopathogen to an ectophytic parasite.</title>
        <authorList>
            <person name="Xu C."/>
            <person name="Chen H."/>
            <person name="Gleason M.L."/>
            <person name="Xu J.R."/>
            <person name="Liu H."/>
            <person name="Zhang R."/>
            <person name="Sun G."/>
        </authorList>
    </citation>
    <scope>NUCLEOTIDE SEQUENCE [LARGE SCALE GENOMIC DNA]</scope>
    <source>
        <strain evidence="3 4">LNHT1506</strain>
    </source>
</reference>
<feature type="region of interest" description="Disordered" evidence="1">
    <location>
        <begin position="111"/>
        <end position="134"/>
    </location>
</feature>
<keyword evidence="2" id="KW-1133">Transmembrane helix</keyword>
<sequence>MNYTHLLLPSQIDSHSSAATQPFIFPMKSLHAATTNDGPHVHFKHSTATRLVSIPVAPELCPPHWRRSAQRSIRRKLKLLALKTFHKPPPFIRYSPVRPNMRFKDSDDYLTARGANPRTGQISPSVVSDPKTPDTPGAALKAHALHLLRSSPSPTKRLHGIRLANEGKKLKEGETAAWLATGGTFRGTDSCDLVLPTIAAKSVARKVFLNTTEQSAPLGDDDFLFRMPSAREPQPYNFPGLSGPEIQAFEHYKHKADRTSSDGYDKRLLVDGRKVSDTARDQTKQECYASSVAVHAVAGPTVAPLNVVKRRQVASVSTEHTFVPYKSPQSQQKSCFERSQAPRPTLNAYRNFSPESLSTVVSSSLEQSVHDEQVEEPTVASDTISGVAHLNQLPRVRLVHPSKAATPSSPAGEIRHCSLGCSRNSSNNTCIETRKASLQSEISKFSFFADEEGIKAHRQTRIGNVTLDLMEMVMIAVSILWQSSRDFLLAHASALSRLFPQDMTTWEKLMIVKSLFWLLVQITAISIVVALMWKVAVIIVQVLNLVFWPLSVIVRAARWAQPTP</sequence>
<evidence type="ECO:0000313" key="4">
    <source>
        <dbReference type="Proteomes" id="UP000503462"/>
    </source>
</evidence>
<protein>
    <submittedName>
        <fullName evidence="3">Uncharacterized protein</fullName>
    </submittedName>
</protein>
<keyword evidence="4" id="KW-1185">Reference proteome</keyword>
<keyword evidence="2" id="KW-0472">Membrane</keyword>
<accession>A0A6H0Y2M7</accession>
<gene>
    <name evidence="3" type="ORF">AMS68_006407</name>
</gene>
<organism evidence="3 4">
    <name type="scientific">Peltaster fructicola</name>
    <dbReference type="NCBI Taxonomy" id="286661"/>
    <lineage>
        <taxon>Eukaryota</taxon>
        <taxon>Fungi</taxon>
        <taxon>Dikarya</taxon>
        <taxon>Ascomycota</taxon>
        <taxon>Pezizomycotina</taxon>
        <taxon>Dothideomycetes</taxon>
        <taxon>Dothideomycetes incertae sedis</taxon>
        <taxon>Peltaster</taxon>
    </lineage>
</organism>
<feature type="transmembrane region" description="Helical" evidence="2">
    <location>
        <begin position="515"/>
        <end position="533"/>
    </location>
</feature>